<feature type="transmembrane region" description="Helical" evidence="1">
    <location>
        <begin position="542"/>
        <end position="562"/>
    </location>
</feature>
<dbReference type="GO" id="GO:0004175">
    <property type="term" value="F:endopeptidase activity"/>
    <property type="evidence" value="ECO:0007669"/>
    <property type="project" value="UniProtKB-ARBA"/>
</dbReference>
<feature type="transmembrane region" description="Helical" evidence="1">
    <location>
        <begin position="659"/>
        <end position="678"/>
    </location>
</feature>
<dbReference type="Pfam" id="PF12679">
    <property type="entry name" value="ABC2_membrane_2"/>
    <property type="match status" value="1"/>
</dbReference>
<evidence type="ECO:0000256" key="1">
    <source>
        <dbReference type="SAM" id="Phobius"/>
    </source>
</evidence>
<proteinExistence type="predicted"/>
<keyword evidence="3" id="KW-0378">Hydrolase</keyword>
<feature type="domain" description="CAAX prenyl protease 2/Lysostaphin resistance protein A-like" evidence="2">
    <location>
        <begin position="628"/>
        <end position="714"/>
    </location>
</feature>
<feature type="transmembrane region" description="Helical" evidence="1">
    <location>
        <begin position="742"/>
        <end position="764"/>
    </location>
</feature>
<evidence type="ECO:0000259" key="2">
    <source>
        <dbReference type="Pfam" id="PF02517"/>
    </source>
</evidence>
<gene>
    <name evidence="3" type="ORF">ENS64_11860</name>
</gene>
<name>A0A7C4LN82_9PLAN</name>
<dbReference type="EMBL" id="DSVQ01000015">
    <property type="protein sequence ID" value="HGT39938.1"/>
    <property type="molecule type" value="Genomic_DNA"/>
</dbReference>
<sequence>MNWRNIGLIFRREVVDQLRDRRTLFMIAVLPLLLYPALGIGMVQLTVLFSEQPRTVVILGAAALPEPPLLQGNRFRPEWFRNPDDARTLRVVTDLDAEPPPEHQPLLAQARALREKIEQRRVVVAQLHAAERSADAAAQTELRRREAELTESLEREFEASGIQVLIVVPPLLAADLAALRRELARQGAPSHVDYPRPVLLHNSADEKSLIAAGRTRQVLEHWEREILRQTLRETGLPENLPEPVQPAEIDLAQEEQISANVWSKLFPALLVIMALTGAFYPAIDLGAGEKERGTMETLLICPATRSEIVLGKFFTVMLFSVTTALLNLGSLGLTGKYMVSLAETGPMSRMGDLSLPPLAALAWVVVFLLPLAALFSALCLAFAMFARSTKEGQYYLTPLLMVTLGLTMFCLSPAVEMQPFYSVVPIMGPALLLKGLLLANHQAGELYLYAVPVLIASLGYSLLALWWAIDQFGSEDVLFRAAERFEVRLWLRHLLRHKEPTPSFAEALFCFVLIMLLQFAALKAMQTPLRQAAAADRSLLMLQLLIIQQLVFIATPAMLMGVMLTTSVRETFQLRWPEWRHLAAAVCLAAALHPLSLEFARRMEWFFPPLPPSVTELVAAMSHPDLPWWLPLLAFAAAPAVCEEVAFRGFMLSGFRHSGRAGLAIVLSAAMFGLMHLIPQQVLNASLLGLVLGVLAVRGRSLFPAIVFHFLFNGLEVCRVRYGQHLPHHGAWGLLFRWDGSLLYRPLLLLTALVVASVSLWLLIRQPDRRASLLSSFSTEQFAMQKSAGDVPPAR</sequence>
<keyword evidence="3" id="KW-0645">Protease</keyword>
<keyword evidence="1" id="KW-1133">Transmembrane helix</keyword>
<reference evidence="3" key="1">
    <citation type="journal article" date="2020" name="mSystems">
        <title>Genome- and Community-Level Interaction Insights into Carbon Utilization and Element Cycling Functions of Hydrothermarchaeota in Hydrothermal Sediment.</title>
        <authorList>
            <person name="Zhou Z."/>
            <person name="Liu Y."/>
            <person name="Xu W."/>
            <person name="Pan J."/>
            <person name="Luo Z.H."/>
            <person name="Li M."/>
        </authorList>
    </citation>
    <scope>NUCLEOTIDE SEQUENCE [LARGE SCALE GENOMIC DNA]</scope>
    <source>
        <strain evidence="3">SpSt-508</strain>
    </source>
</reference>
<dbReference type="PANTHER" id="PTHR43471:SF3">
    <property type="entry name" value="ABC TRANSPORTER PERMEASE PROTEIN NATB"/>
    <property type="match status" value="1"/>
</dbReference>
<feature type="transmembrane region" description="Helical" evidence="1">
    <location>
        <begin position="504"/>
        <end position="522"/>
    </location>
</feature>
<feature type="transmembrane region" description="Helical" evidence="1">
    <location>
        <begin position="446"/>
        <end position="469"/>
    </location>
</feature>
<dbReference type="GO" id="GO:0005886">
    <property type="term" value="C:plasma membrane"/>
    <property type="evidence" value="ECO:0007669"/>
    <property type="project" value="UniProtKB-SubCell"/>
</dbReference>
<dbReference type="InterPro" id="IPR003675">
    <property type="entry name" value="Rce1/LyrA-like_dom"/>
</dbReference>
<dbReference type="PANTHER" id="PTHR43471">
    <property type="entry name" value="ABC TRANSPORTER PERMEASE"/>
    <property type="match status" value="1"/>
</dbReference>
<dbReference type="GO" id="GO:0008237">
    <property type="term" value="F:metallopeptidase activity"/>
    <property type="evidence" value="ECO:0007669"/>
    <property type="project" value="UniProtKB-KW"/>
</dbReference>
<dbReference type="GO" id="GO:0080120">
    <property type="term" value="P:CAAX-box protein maturation"/>
    <property type="evidence" value="ECO:0007669"/>
    <property type="project" value="UniProtKB-ARBA"/>
</dbReference>
<feature type="transmembrane region" description="Helical" evidence="1">
    <location>
        <begin position="358"/>
        <end position="382"/>
    </location>
</feature>
<feature type="transmembrane region" description="Helical" evidence="1">
    <location>
        <begin position="265"/>
        <end position="283"/>
    </location>
</feature>
<feature type="transmembrane region" description="Helical" evidence="1">
    <location>
        <begin position="394"/>
        <end position="414"/>
    </location>
</feature>
<organism evidence="3">
    <name type="scientific">Schlesneria paludicola</name>
    <dbReference type="NCBI Taxonomy" id="360056"/>
    <lineage>
        <taxon>Bacteria</taxon>
        <taxon>Pseudomonadati</taxon>
        <taxon>Planctomycetota</taxon>
        <taxon>Planctomycetia</taxon>
        <taxon>Planctomycetales</taxon>
        <taxon>Planctomycetaceae</taxon>
        <taxon>Schlesneria</taxon>
    </lineage>
</organism>
<dbReference type="GO" id="GO:0006508">
    <property type="term" value="P:proteolysis"/>
    <property type="evidence" value="ECO:0007669"/>
    <property type="project" value="UniProtKB-KW"/>
</dbReference>
<comment type="caution">
    <text evidence="3">The sequence shown here is derived from an EMBL/GenBank/DDBJ whole genome shotgun (WGS) entry which is preliminary data.</text>
</comment>
<accession>A0A7C4LN82</accession>
<keyword evidence="1" id="KW-0812">Transmembrane</keyword>
<dbReference type="NCBIfam" id="NF041647">
    <property type="entry name" value="ABC_perm_CPBP"/>
    <property type="match status" value="1"/>
</dbReference>
<feature type="transmembrane region" description="Helical" evidence="1">
    <location>
        <begin position="420"/>
        <end position="439"/>
    </location>
</feature>
<keyword evidence="3" id="KW-0482">Metalloprotease</keyword>
<dbReference type="GO" id="GO:0140359">
    <property type="term" value="F:ABC-type transporter activity"/>
    <property type="evidence" value="ECO:0007669"/>
    <property type="project" value="InterPro"/>
</dbReference>
<feature type="transmembrane region" description="Helical" evidence="1">
    <location>
        <begin position="582"/>
        <end position="600"/>
    </location>
</feature>
<feature type="transmembrane region" description="Helical" evidence="1">
    <location>
        <begin position="313"/>
        <end position="338"/>
    </location>
</feature>
<keyword evidence="1" id="KW-0472">Membrane</keyword>
<evidence type="ECO:0000313" key="3">
    <source>
        <dbReference type="EMBL" id="HGT39938.1"/>
    </source>
</evidence>
<protein>
    <submittedName>
        <fullName evidence="3">CPBP family intramembrane metalloprotease</fullName>
    </submittedName>
</protein>
<dbReference type="AlphaFoldDB" id="A0A7C4LN82"/>
<dbReference type="Pfam" id="PF02517">
    <property type="entry name" value="Rce1-like"/>
    <property type="match status" value="1"/>
</dbReference>